<dbReference type="SMART" id="SM00409">
    <property type="entry name" value="IG"/>
    <property type="match status" value="1"/>
</dbReference>
<dbReference type="EMBL" id="JBHFQA010000015">
    <property type="protein sequence ID" value="KAL2086275.1"/>
    <property type="molecule type" value="Genomic_DNA"/>
</dbReference>
<feature type="transmembrane region" description="Helical" evidence="5">
    <location>
        <begin position="165"/>
        <end position="187"/>
    </location>
</feature>
<dbReference type="AlphaFoldDB" id="A0ABD1JHZ4"/>
<keyword evidence="1" id="KW-0677">Repeat</keyword>
<comment type="caution">
    <text evidence="9">The sequence shown here is derived from an EMBL/GenBank/DDBJ whole genome shotgun (WGS) entry which is preliminary data.</text>
</comment>
<dbReference type="Gene3D" id="2.10.10.10">
    <property type="entry name" value="Fibronectin, type II, collagen-binding"/>
    <property type="match status" value="1"/>
</dbReference>
<evidence type="ECO:0000259" key="7">
    <source>
        <dbReference type="PROSITE" id="PS50835"/>
    </source>
</evidence>
<dbReference type="SMART" id="SM00408">
    <property type="entry name" value="IGc2"/>
    <property type="match status" value="1"/>
</dbReference>
<feature type="compositionally biased region" description="Polar residues" evidence="4">
    <location>
        <begin position="223"/>
        <end position="265"/>
    </location>
</feature>
<evidence type="ECO:0000256" key="4">
    <source>
        <dbReference type="SAM" id="MobiDB-lite"/>
    </source>
</evidence>
<dbReference type="Pfam" id="PF13895">
    <property type="entry name" value="Ig_2"/>
    <property type="match status" value="1"/>
</dbReference>
<dbReference type="SUPFAM" id="SSF57440">
    <property type="entry name" value="Kringle-like"/>
    <property type="match status" value="1"/>
</dbReference>
<dbReference type="Pfam" id="PF00040">
    <property type="entry name" value="fn2"/>
    <property type="match status" value="1"/>
</dbReference>
<accession>A0ABD1JHZ4</accession>
<feature type="domain" description="Ig-like" evidence="7">
    <location>
        <begin position="74"/>
        <end position="157"/>
    </location>
</feature>
<dbReference type="InterPro" id="IPR000562">
    <property type="entry name" value="FN_type2_dom"/>
</dbReference>
<keyword evidence="2" id="KW-1015">Disulfide bond</keyword>
<feature type="chain" id="PRO_5044809333" description="B-cell receptor CD22" evidence="6">
    <location>
        <begin position="21"/>
        <end position="360"/>
    </location>
</feature>
<dbReference type="InterPro" id="IPR036943">
    <property type="entry name" value="FN_type2_sf"/>
</dbReference>
<dbReference type="PANTHER" id="PTHR46013:SF4">
    <property type="entry name" value="B-CELL RECEPTOR CD22-RELATED"/>
    <property type="match status" value="1"/>
</dbReference>
<dbReference type="Gene3D" id="2.60.40.10">
    <property type="entry name" value="Immunoglobulins"/>
    <property type="match status" value="1"/>
</dbReference>
<dbReference type="InterPro" id="IPR036179">
    <property type="entry name" value="Ig-like_dom_sf"/>
</dbReference>
<evidence type="ECO:0008006" key="11">
    <source>
        <dbReference type="Google" id="ProtNLM"/>
    </source>
</evidence>
<protein>
    <recommendedName>
        <fullName evidence="11">B-cell receptor CD22</fullName>
    </recommendedName>
</protein>
<keyword evidence="5" id="KW-0472">Membrane</keyword>
<feature type="signal peptide" evidence="6">
    <location>
        <begin position="1"/>
        <end position="20"/>
    </location>
</feature>
<evidence type="ECO:0000256" key="1">
    <source>
        <dbReference type="ARBA" id="ARBA00022737"/>
    </source>
</evidence>
<dbReference type="InterPro" id="IPR007110">
    <property type="entry name" value="Ig-like_dom"/>
</dbReference>
<dbReference type="PROSITE" id="PS00023">
    <property type="entry name" value="FN2_1"/>
    <property type="match status" value="1"/>
</dbReference>
<evidence type="ECO:0000313" key="9">
    <source>
        <dbReference type="EMBL" id="KAL2086275.1"/>
    </source>
</evidence>
<dbReference type="Proteomes" id="UP001591681">
    <property type="component" value="Unassembled WGS sequence"/>
</dbReference>
<dbReference type="InterPro" id="IPR003598">
    <property type="entry name" value="Ig_sub2"/>
</dbReference>
<dbReference type="InterPro" id="IPR003599">
    <property type="entry name" value="Ig_sub"/>
</dbReference>
<dbReference type="InterPro" id="IPR013783">
    <property type="entry name" value="Ig-like_fold"/>
</dbReference>
<name>A0ABD1JHZ4_9TELE</name>
<dbReference type="CDD" id="cd00062">
    <property type="entry name" value="FN2"/>
    <property type="match status" value="1"/>
</dbReference>
<organism evidence="9 10">
    <name type="scientific">Coilia grayii</name>
    <name type="common">Gray's grenadier anchovy</name>
    <dbReference type="NCBI Taxonomy" id="363190"/>
    <lineage>
        <taxon>Eukaryota</taxon>
        <taxon>Metazoa</taxon>
        <taxon>Chordata</taxon>
        <taxon>Craniata</taxon>
        <taxon>Vertebrata</taxon>
        <taxon>Euteleostomi</taxon>
        <taxon>Actinopterygii</taxon>
        <taxon>Neopterygii</taxon>
        <taxon>Teleostei</taxon>
        <taxon>Clupei</taxon>
        <taxon>Clupeiformes</taxon>
        <taxon>Clupeoidei</taxon>
        <taxon>Engraulidae</taxon>
        <taxon>Coilinae</taxon>
        <taxon>Coilia</taxon>
    </lineage>
</organism>
<evidence type="ECO:0000256" key="2">
    <source>
        <dbReference type="ARBA" id="ARBA00023157"/>
    </source>
</evidence>
<dbReference type="PROSITE" id="PS50835">
    <property type="entry name" value="IG_LIKE"/>
    <property type="match status" value="1"/>
</dbReference>
<dbReference type="InterPro" id="IPR013806">
    <property type="entry name" value="Kringle-like"/>
</dbReference>
<feature type="region of interest" description="Disordered" evidence="4">
    <location>
        <begin position="223"/>
        <end position="279"/>
    </location>
</feature>
<evidence type="ECO:0000259" key="8">
    <source>
        <dbReference type="PROSITE" id="PS51092"/>
    </source>
</evidence>
<evidence type="ECO:0000313" key="10">
    <source>
        <dbReference type="Proteomes" id="UP001591681"/>
    </source>
</evidence>
<dbReference type="SUPFAM" id="SSF48726">
    <property type="entry name" value="Immunoglobulin"/>
    <property type="match status" value="1"/>
</dbReference>
<evidence type="ECO:0000256" key="3">
    <source>
        <dbReference type="PROSITE-ProRule" id="PRU00479"/>
    </source>
</evidence>
<proteinExistence type="predicted"/>
<dbReference type="SMART" id="SM00059">
    <property type="entry name" value="FN2"/>
    <property type="match status" value="1"/>
</dbReference>
<dbReference type="PRINTS" id="PR00013">
    <property type="entry name" value="FNTYPEII"/>
</dbReference>
<keyword evidence="10" id="KW-1185">Reference proteome</keyword>
<dbReference type="PANTHER" id="PTHR46013">
    <property type="entry name" value="VASCULAR CELL ADHESION MOLECULE 1"/>
    <property type="match status" value="1"/>
</dbReference>
<keyword evidence="6" id="KW-0732">Signal</keyword>
<comment type="caution">
    <text evidence="3">Lacks conserved residue(s) required for the propagation of feature annotation.</text>
</comment>
<evidence type="ECO:0000256" key="5">
    <source>
        <dbReference type="SAM" id="Phobius"/>
    </source>
</evidence>
<dbReference type="PROSITE" id="PS51092">
    <property type="entry name" value="FN2_2"/>
    <property type="match status" value="1"/>
</dbReference>
<gene>
    <name evidence="9" type="ORF">ACEWY4_017334</name>
</gene>
<keyword evidence="5" id="KW-0812">Transmembrane</keyword>
<keyword evidence="5" id="KW-1133">Transmembrane helix</keyword>
<reference evidence="9 10" key="1">
    <citation type="submission" date="2024-09" db="EMBL/GenBank/DDBJ databases">
        <title>A chromosome-level genome assembly of Gray's grenadier anchovy, Coilia grayii.</title>
        <authorList>
            <person name="Fu Z."/>
        </authorList>
    </citation>
    <scope>NUCLEOTIDE SEQUENCE [LARGE SCALE GENOMIC DNA]</scope>
    <source>
        <strain evidence="9">G4</strain>
        <tissue evidence="9">Muscle</tissue>
    </source>
</reference>
<sequence>MTVAMSHITFAILMMLKVSMVIVDLPAPERCHFPFRYNKQEYTDCTDKDGKRLWCSTTYDYNRDKKWRYCDNPPKNTAVLVSPSAVITKGSSVTLTCSSDANPAVESYTWFKVDQSTPVGSGQQHSISNISSEDGGQYYCEARNGYGAENASAVSITVEGEQGPVTVAVVAVLVCAVVCFLCVVLWLRYQMNRNLTNEQMNRPTSRGRDEQAAHDYENDDIQTNSAHQNLNPNTSQPDADYQNMNPNNTQPDADYQNMNPNTTQPDAVYQSLDPNTTQPDAVYQSLNPNTTQPDAVYQSLNHNTTQPDAVYQSLNPNTTQPDAVYQSLNPNTIQPDADYQSLNPNTSQHVVAQVYNPQGI</sequence>
<evidence type="ECO:0000256" key="6">
    <source>
        <dbReference type="SAM" id="SignalP"/>
    </source>
</evidence>
<feature type="domain" description="Fibronectin type-II" evidence="8">
    <location>
        <begin position="26"/>
        <end position="72"/>
    </location>
</feature>